<keyword evidence="3" id="KW-1185">Reference proteome</keyword>
<comment type="caution">
    <text evidence="2">The sequence shown here is derived from an EMBL/GenBank/DDBJ whole genome shotgun (WGS) entry which is preliminary data.</text>
</comment>
<evidence type="ECO:0000256" key="1">
    <source>
        <dbReference type="SAM" id="MobiDB-lite"/>
    </source>
</evidence>
<feature type="region of interest" description="Disordered" evidence="1">
    <location>
        <begin position="1"/>
        <end position="55"/>
    </location>
</feature>
<sequence length="182" mass="20230">MAPKASPIKATRTISTPTKATQKPSSQNSGIKKQQQGQTAKKKAAKALRPLPDEPLERFNTLHQRLGLRPDVEIVEDKKYRVTVNVGGRRVAGKLLKDKRKAKVSAMEGINPYLEELLLGQANAAEEEGEVEEKAMVDDKETDEPNEQLLEEPVVDTVMDTAMDVVVNDLDDLIDWDDDELL</sequence>
<feature type="compositionally biased region" description="Polar residues" evidence="1">
    <location>
        <begin position="12"/>
        <end position="31"/>
    </location>
</feature>
<gene>
    <name evidence="2" type="ORF">LECACI_7A008025</name>
</gene>
<name>A0AAI8Z5M9_9PEZI</name>
<evidence type="ECO:0000313" key="3">
    <source>
        <dbReference type="Proteomes" id="UP001296104"/>
    </source>
</evidence>
<organism evidence="2 3">
    <name type="scientific">Lecanosticta acicola</name>
    <dbReference type="NCBI Taxonomy" id="111012"/>
    <lineage>
        <taxon>Eukaryota</taxon>
        <taxon>Fungi</taxon>
        <taxon>Dikarya</taxon>
        <taxon>Ascomycota</taxon>
        <taxon>Pezizomycotina</taxon>
        <taxon>Dothideomycetes</taxon>
        <taxon>Dothideomycetidae</taxon>
        <taxon>Mycosphaerellales</taxon>
        <taxon>Mycosphaerellaceae</taxon>
        <taxon>Lecanosticta</taxon>
    </lineage>
</organism>
<dbReference type="Proteomes" id="UP001296104">
    <property type="component" value="Unassembled WGS sequence"/>
</dbReference>
<feature type="compositionally biased region" description="Acidic residues" evidence="1">
    <location>
        <begin position="140"/>
        <end position="149"/>
    </location>
</feature>
<protein>
    <submittedName>
        <fullName evidence="2">Uncharacterized protein</fullName>
    </submittedName>
</protein>
<accession>A0AAI8Z5M9</accession>
<proteinExistence type="predicted"/>
<feature type="region of interest" description="Disordered" evidence="1">
    <location>
        <begin position="128"/>
        <end position="149"/>
    </location>
</feature>
<dbReference type="AlphaFoldDB" id="A0AAI8Z5M9"/>
<dbReference type="EMBL" id="CAVMBE010000072">
    <property type="protein sequence ID" value="CAK4032867.1"/>
    <property type="molecule type" value="Genomic_DNA"/>
</dbReference>
<evidence type="ECO:0000313" key="2">
    <source>
        <dbReference type="EMBL" id="CAK4032867.1"/>
    </source>
</evidence>
<reference evidence="2" key="1">
    <citation type="submission" date="2023-11" db="EMBL/GenBank/DDBJ databases">
        <authorList>
            <person name="Alioto T."/>
            <person name="Alioto T."/>
            <person name="Gomez Garrido J."/>
        </authorList>
    </citation>
    <scope>NUCLEOTIDE SEQUENCE</scope>
</reference>